<evidence type="ECO:0000313" key="1">
    <source>
        <dbReference type="EMBL" id="KAH9299857.1"/>
    </source>
</evidence>
<name>A0AA38CLD7_TAXCH</name>
<sequence length="67" mass="7930">YSLHDEEIEERSFEAFKARVPMDKGVIKCSDSQDDEIIPLDSCLEMQNKDSSKEYKEEIQERMKRNS</sequence>
<feature type="non-terminal residue" evidence="1">
    <location>
        <position position="67"/>
    </location>
</feature>
<evidence type="ECO:0000313" key="2">
    <source>
        <dbReference type="Proteomes" id="UP000824469"/>
    </source>
</evidence>
<dbReference type="Proteomes" id="UP000824469">
    <property type="component" value="Unassembled WGS sequence"/>
</dbReference>
<protein>
    <submittedName>
        <fullName evidence="1">Uncharacterized protein</fullName>
    </submittedName>
</protein>
<accession>A0AA38CLD7</accession>
<organism evidence="1 2">
    <name type="scientific">Taxus chinensis</name>
    <name type="common">Chinese yew</name>
    <name type="synonym">Taxus wallichiana var. chinensis</name>
    <dbReference type="NCBI Taxonomy" id="29808"/>
    <lineage>
        <taxon>Eukaryota</taxon>
        <taxon>Viridiplantae</taxon>
        <taxon>Streptophyta</taxon>
        <taxon>Embryophyta</taxon>
        <taxon>Tracheophyta</taxon>
        <taxon>Spermatophyta</taxon>
        <taxon>Pinopsida</taxon>
        <taxon>Pinidae</taxon>
        <taxon>Conifers II</taxon>
        <taxon>Cupressales</taxon>
        <taxon>Taxaceae</taxon>
        <taxon>Taxus</taxon>
    </lineage>
</organism>
<comment type="caution">
    <text evidence="1">The sequence shown here is derived from an EMBL/GenBank/DDBJ whole genome shotgun (WGS) entry which is preliminary data.</text>
</comment>
<dbReference type="EMBL" id="JAHRHJ020000010">
    <property type="protein sequence ID" value="KAH9299857.1"/>
    <property type="molecule type" value="Genomic_DNA"/>
</dbReference>
<dbReference type="AlphaFoldDB" id="A0AA38CLD7"/>
<reference evidence="1 2" key="1">
    <citation type="journal article" date="2021" name="Nat. Plants">
        <title>The Taxus genome provides insights into paclitaxel biosynthesis.</title>
        <authorList>
            <person name="Xiong X."/>
            <person name="Gou J."/>
            <person name="Liao Q."/>
            <person name="Li Y."/>
            <person name="Zhou Q."/>
            <person name="Bi G."/>
            <person name="Li C."/>
            <person name="Du R."/>
            <person name="Wang X."/>
            <person name="Sun T."/>
            <person name="Guo L."/>
            <person name="Liang H."/>
            <person name="Lu P."/>
            <person name="Wu Y."/>
            <person name="Zhang Z."/>
            <person name="Ro D.K."/>
            <person name="Shang Y."/>
            <person name="Huang S."/>
            <person name="Yan J."/>
        </authorList>
    </citation>
    <scope>NUCLEOTIDE SEQUENCE [LARGE SCALE GENOMIC DNA]</scope>
    <source>
        <strain evidence="1">Ta-2019</strain>
    </source>
</reference>
<gene>
    <name evidence="1" type="ORF">KI387_031539</name>
</gene>
<keyword evidence="2" id="KW-1185">Reference proteome</keyword>
<feature type="non-terminal residue" evidence="1">
    <location>
        <position position="1"/>
    </location>
</feature>
<proteinExistence type="predicted"/>